<keyword evidence="2" id="KW-1185">Reference proteome</keyword>
<evidence type="ECO:0000313" key="1">
    <source>
        <dbReference type="EMBL" id="MBB3732574.1"/>
    </source>
</evidence>
<dbReference type="RefSeq" id="WP_183659593.1">
    <property type="nucleotide sequence ID" value="NZ_BAAAXX010000102.1"/>
</dbReference>
<dbReference type="InterPro" id="IPR036412">
    <property type="entry name" value="HAD-like_sf"/>
</dbReference>
<dbReference type="GO" id="GO:0016787">
    <property type="term" value="F:hydrolase activity"/>
    <property type="evidence" value="ECO:0007669"/>
    <property type="project" value="UniProtKB-KW"/>
</dbReference>
<comment type="caution">
    <text evidence="1">The sequence shown here is derived from an EMBL/GenBank/DDBJ whole genome shotgun (WGS) entry which is preliminary data.</text>
</comment>
<dbReference type="SUPFAM" id="SSF56784">
    <property type="entry name" value="HAD-like"/>
    <property type="match status" value="1"/>
</dbReference>
<organism evidence="1 2">
    <name type="scientific">Nonomuraea dietziae</name>
    <dbReference type="NCBI Taxonomy" id="65515"/>
    <lineage>
        <taxon>Bacteria</taxon>
        <taxon>Bacillati</taxon>
        <taxon>Actinomycetota</taxon>
        <taxon>Actinomycetes</taxon>
        <taxon>Streptosporangiales</taxon>
        <taxon>Streptosporangiaceae</taxon>
        <taxon>Nonomuraea</taxon>
    </lineage>
</organism>
<dbReference type="Proteomes" id="UP000579945">
    <property type="component" value="Unassembled WGS sequence"/>
</dbReference>
<accession>A0A7W5VJA5</accession>
<dbReference type="PANTHER" id="PTHR43611">
    <property type="entry name" value="ALPHA-D-GLUCOSE 1-PHOSPHATE PHOSPHATASE"/>
    <property type="match status" value="1"/>
</dbReference>
<name>A0A7W5VJA5_9ACTN</name>
<reference evidence="1 2" key="1">
    <citation type="submission" date="2020-08" db="EMBL/GenBank/DDBJ databases">
        <title>Sequencing the genomes of 1000 actinobacteria strains.</title>
        <authorList>
            <person name="Klenk H.-P."/>
        </authorList>
    </citation>
    <scope>NUCLEOTIDE SEQUENCE [LARGE SCALE GENOMIC DNA]</scope>
    <source>
        <strain evidence="1 2">DSM 44320</strain>
    </source>
</reference>
<dbReference type="Gene3D" id="1.10.150.240">
    <property type="entry name" value="Putative phosphatase, domain 2"/>
    <property type="match status" value="1"/>
</dbReference>
<sequence length="188" mass="20896">MNWVLFDYGNVLSLPQPHSDVEAMAQAAGLDLPAFRQGYWKHRLEFDRGTLSPQEYWSLALGRQAGEQEVDGLVELDVASWSHANEGTVAVMRRLPRVALLSNAPVCIADGIDRLPWMAGIEPRFYSGRMGMVKPDREIYLAVLEGLGAEPGEVTFVDDRLENIEAAEHAGLVGVHFRDPSDLEPLLR</sequence>
<dbReference type="AlphaFoldDB" id="A0A7W5VJA5"/>
<dbReference type="GeneID" id="95394602"/>
<keyword evidence="1" id="KW-0378">Hydrolase</keyword>
<dbReference type="NCBIfam" id="TIGR01509">
    <property type="entry name" value="HAD-SF-IA-v3"/>
    <property type="match status" value="1"/>
</dbReference>
<dbReference type="Gene3D" id="3.40.50.1000">
    <property type="entry name" value="HAD superfamily/HAD-like"/>
    <property type="match status" value="1"/>
</dbReference>
<gene>
    <name evidence="1" type="ORF">FHR33_008434</name>
</gene>
<dbReference type="InterPro" id="IPR023198">
    <property type="entry name" value="PGP-like_dom2"/>
</dbReference>
<dbReference type="InterPro" id="IPR006439">
    <property type="entry name" value="HAD-SF_hydro_IA"/>
</dbReference>
<dbReference type="EMBL" id="JACIBV010000001">
    <property type="protein sequence ID" value="MBB3732574.1"/>
    <property type="molecule type" value="Genomic_DNA"/>
</dbReference>
<dbReference type="Pfam" id="PF00702">
    <property type="entry name" value="Hydrolase"/>
    <property type="match status" value="1"/>
</dbReference>
<proteinExistence type="predicted"/>
<dbReference type="PANTHER" id="PTHR43611:SF3">
    <property type="entry name" value="FLAVIN MONONUCLEOTIDE HYDROLASE 1, CHLOROPLATIC"/>
    <property type="match status" value="1"/>
</dbReference>
<dbReference type="InterPro" id="IPR023214">
    <property type="entry name" value="HAD_sf"/>
</dbReference>
<protein>
    <submittedName>
        <fullName evidence="1">Putative hydrolase of the HAD superfamily</fullName>
    </submittedName>
</protein>
<evidence type="ECO:0000313" key="2">
    <source>
        <dbReference type="Proteomes" id="UP000579945"/>
    </source>
</evidence>
<dbReference type="CDD" id="cd02603">
    <property type="entry name" value="HAD_sEH-N_like"/>
    <property type="match status" value="1"/>
</dbReference>